<feature type="coiled-coil region" evidence="1">
    <location>
        <begin position="287"/>
        <end position="314"/>
    </location>
</feature>
<dbReference type="Proteomes" id="UP000231564">
    <property type="component" value="Chromosome MARIT"/>
</dbReference>
<dbReference type="KEGG" id="tmar:MARIT_0805"/>
<reference evidence="2 3" key="1">
    <citation type="submission" date="2016-11" db="EMBL/GenBank/DDBJ databases">
        <authorList>
            <person name="Jaros S."/>
            <person name="Januszkiewicz K."/>
            <person name="Wedrychowicz H."/>
        </authorList>
    </citation>
    <scope>NUCLEOTIDE SEQUENCE [LARGE SCALE GENOMIC DNA]</scope>
    <source>
        <strain evidence="2">NCIMB 2154T</strain>
    </source>
</reference>
<name>A0A2H1E7T1_9FLAO</name>
<sequence length="339" mass="39257">MGGTILKTASGNYIEKATKDITYYGRNINTMAGKGIYEKAEVITIGDAEEAPESLVFKKCKAKEPDAADPSIIGTCSYYKFRFENFMKRHENCKHDPPGYYYGVMRKIEGGLGIVDGINEWWTPSLEKEMGNEELQEYKREHGLFKAVPSKSYGYKYCIRFTHVLMPVLSEKGKLWLVRAKGNLQRYMEMGVVGKAFYSIYNDDFNERYDLPDKNEQFYTKIEDRNNEFRDFAFATHPDAYLDAGLAGIPIADKIKVAMTPDFKEWGEGDTWEQAIIVMDEQINYWYEEAENGVKAAQEEIENAVREAEEYLKIFKSAIDAWEWANQQLNKYRGMPWLR</sequence>
<keyword evidence="3" id="KW-1185">Reference proteome</keyword>
<evidence type="ECO:0000256" key="1">
    <source>
        <dbReference type="SAM" id="Coils"/>
    </source>
</evidence>
<gene>
    <name evidence="2" type="ORF">MARIT_0805</name>
</gene>
<dbReference type="OrthoDB" id="9001829at2"/>
<accession>A0A2H1E7T1</accession>
<protein>
    <submittedName>
        <fullName evidence="2">Uncharacterized protein</fullName>
    </submittedName>
</protein>
<dbReference type="RefSeq" id="WP_100210811.1">
    <property type="nucleotide sequence ID" value="NZ_CP138495.1"/>
</dbReference>
<dbReference type="AlphaFoldDB" id="A0A2H1E7T1"/>
<dbReference type="GeneID" id="47722380"/>
<evidence type="ECO:0000313" key="2">
    <source>
        <dbReference type="EMBL" id="SFZ80810.1"/>
    </source>
</evidence>
<keyword evidence="1" id="KW-0175">Coiled coil</keyword>
<dbReference type="EMBL" id="LT634361">
    <property type="protein sequence ID" value="SFZ80810.1"/>
    <property type="molecule type" value="Genomic_DNA"/>
</dbReference>
<organism evidence="2 3">
    <name type="scientific">Tenacibaculum maritimum NCIMB 2154</name>
    <dbReference type="NCBI Taxonomy" id="1349785"/>
    <lineage>
        <taxon>Bacteria</taxon>
        <taxon>Pseudomonadati</taxon>
        <taxon>Bacteroidota</taxon>
        <taxon>Flavobacteriia</taxon>
        <taxon>Flavobacteriales</taxon>
        <taxon>Flavobacteriaceae</taxon>
        <taxon>Tenacibaculum</taxon>
    </lineage>
</organism>
<evidence type="ECO:0000313" key="3">
    <source>
        <dbReference type="Proteomes" id="UP000231564"/>
    </source>
</evidence>
<proteinExistence type="predicted"/>